<reference evidence="2 3" key="1">
    <citation type="submission" date="2018-08" db="EMBL/GenBank/DDBJ databases">
        <title>Draft genome of candidate division NPL-UPA2 bacterium Unc8 that adapted to ultra-basic serpentinizing groundwater.</title>
        <authorList>
            <person name="Ishii S."/>
            <person name="Suzuki S."/>
            <person name="Nealson K.H."/>
        </authorList>
    </citation>
    <scope>NUCLEOTIDE SEQUENCE [LARGE SCALE GENOMIC DNA]</scope>
    <source>
        <strain evidence="2">Unc8</strain>
    </source>
</reference>
<proteinExistence type="predicted"/>
<dbReference type="Proteomes" id="UP000266287">
    <property type="component" value="Unassembled WGS sequence"/>
</dbReference>
<name>A0A399FZ04_UNCN2</name>
<sequence length="155" mass="17537">MAEEITFDARKYKRYNLVEHLPVRIKTSSIKLRADKEIKGIVGNVGAGGAMLISSIFIPRGSVVEIEIPDFNGLPASLKTNSRVVHHEEPRFPLPLKTSSRVVHTQAKIISSRRDKDEHFYCMGVEFLDISDETRSTINEWIKKIMSENATKGKK</sequence>
<dbReference type="Gene3D" id="2.40.10.220">
    <property type="entry name" value="predicted glycosyltransferase like domains"/>
    <property type="match status" value="1"/>
</dbReference>
<feature type="domain" description="PilZ" evidence="1">
    <location>
        <begin position="10"/>
        <end position="143"/>
    </location>
</feature>
<dbReference type="AlphaFoldDB" id="A0A399FZ04"/>
<evidence type="ECO:0000313" key="2">
    <source>
        <dbReference type="EMBL" id="RII00649.1"/>
    </source>
</evidence>
<comment type="caution">
    <text evidence="2">The sequence shown here is derived from an EMBL/GenBank/DDBJ whole genome shotgun (WGS) entry which is preliminary data.</text>
</comment>
<organism evidence="2 3">
    <name type="scientific">candidate division NPL-UPA2 bacterium Unc8</name>
    <dbReference type="NCBI Taxonomy" id="1980939"/>
    <lineage>
        <taxon>Bacteria</taxon>
    </lineage>
</organism>
<accession>A0A399FZ04</accession>
<protein>
    <submittedName>
        <fullName evidence="2">PilZ domain-containing protein</fullName>
    </submittedName>
</protein>
<gene>
    <name evidence="2" type="ORF">B9J77_01090</name>
</gene>
<dbReference type="InterPro" id="IPR009875">
    <property type="entry name" value="PilZ_domain"/>
</dbReference>
<dbReference type="EMBL" id="NDHY01000002">
    <property type="protein sequence ID" value="RII00649.1"/>
    <property type="molecule type" value="Genomic_DNA"/>
</dbReference>
<evidence type="ECO:0000313" key="3">
    <source>
        <dbReference type="Proteomes" id="UP000266287"/>
    </source>
</evidence>
<dbReference type="GO" id="GO:0035438">
    <property type="term" value="F:cyclic-di-GMP binding"/>
    <property type="evidence" value="ECO:0007669"/>
    <property type="project" value="InterPro"/>
</dbReference>
<evidence type="ECO:0000259" key="1">
    <source>
        <dbReference type="Pfam" id="PF07238"/>
    </source>
</evidence>
<dbReference type="Pfam" id="PF07238">
    <property type="entry name" value="PilZ"/>
    <property type="match status" value="1"/>
</dbReference>